<evidence type="ECO:0000313" key="18">
    <source>
        <dbReference type="Proteomes" id="UP000295794"/>
    </source>
</evidence>
<dbReference type="AlphaFoldDB" id="A0A377Q6X8"/>
<feature type="transmembrane region" description="Helical" evidence="12">
    <location>
        <begin position="118"/>
        <end position="134"/>
    </location>
</feature>
<keyword evidence="9 12" id="KW-0460">Magnesium</keyword>
<evidence type="ECO:0000256" key="7">
    <source>
        <dbReference type="ARBA" id="ARBA00022688"/>
    </source>
</evidence>
<dbReference type="CDD" id="cd13959">
    <property type="entry name" value="PT_UbiA_COQ2"/>
    <property type="match status" value="1"/>
</dbReference>
<evidence type="ECO:0000313" key="16">
    <source>
        <dbReference type="EMBL" id="TCU86988.1"/>
    </source>
</evidence>
<keyword evidence="7 12" id="KW-0831">Ubiquinone biosynthesis</keyword>
<evidence type="ECO:0000256" key="3">
    <source>
        <dbReference type="ARBA" id="ARBA00005985"/>
    </source>
</evidence>
<feature type="transmembrane region" description="Helical" evidence="12">
    <location>
        <begin position="232"/>
        <end position="253"/>
    </location>
</feature>
<evidence type="ECO:0000256" key="9">
    <source>
        <dbReference type="ARBA" id="ARBA00022842"/>
    </source>
</evidence>
<keyword evidence="10 12" id="KW-1133">Transmembrane helix</keyword>
<evidence type="ECO:0000256" key="12">
    <source>
        <dbReference type="HAMAP-Rule" id="MF_01635"/>
    </source>
</evidence>
<dbReference type="FunFam" id="1.10.357.140:FF:000002">
    <property type="entry name" value="4-hydroxybenzoate octaprenyltransferase"/>
    <property type="match status" value="1"/>
</dbReference>
<dbReference type="PROSITE" id="PS00943">
    <property type="entry name" value="UBIA"/>
    <property type="match status" value="1"/>
</dbReference>
<evidence type="ECO:0000313" key="17">
    <source>
        <dbReference type="Proteomes" id="UP000255108"/>
    </source>
</evidence>
<evidence type="ECO:0000256" key="4">
    <source>
        <dbReference type="ARBA" id="ARBA00022475"/>
    </source>
</evidence>
<dbReference type="InterPro" id="IPR044878">
    <property type="entry name" value="UbiA_sf"/>
</dbReference>
<dbReference type="Proteomes" id="UP000295794">
    <property type="component" value="Unassembled WGS sequence"/>
</dbReference>
<reference evidence="16 18" key="2">
    <citation type="submission" date="2019-03" db="EMBL/GenBank/DDBJ databases">
        <title>Genomic Encyclopedia of Type Strains, Phase IV (KMG-IV): sequencing the most valuable type-strain genomes for metagenomic binning, comparative biology and taxonomic classification.</title>
        <authorList>
            <person name="Goeker M."/>
        </authorList>
    </citation>
    <scope>NUCLEOTIDE SEQUENCE [LARGE SCALE GENOMIC DNA]</scope>
    <source>
        <strain evidence="16 18">DSM 3764</strain>
    </source>
</reference>
<evidence type="ECO:0000313" key="15">
    <source>
        <dbReference type="EMBL" id="STQ90319.1"/>
    </source>
</evidence>
<comment type="subcellular location">
    <subcellularLocation>
        <location evidence="12">Cell inner membrane</location>
        <topology evidence="12">Multi-pass membrane protein</topology>
    </subcellularLocation>
    <subcellularLocation>
        <location evidence="2">Membrane</location>
        <topology evidence="2">Multi-pass membrane protein</topology>
    </subcellularLocation>
</comment>
<comment type="function">
    <text evidence="12">Catalyzes the prenylation of para-hydroxybenzoate (PHB) with an all-trans polyprenyl group. Mediates the second step in the final reaction sequence of ubiquinone-8 (UQ-8) biosynthesis, which is the condensation of the polyisoprenoid side chain with PHB, generating the first membrane-bound Q intermediate 3-octaprenyl-4-hydroxybenzoate.</text>
</comment>
<evidence type="ECO:0000256" key="14">
    <source>
        <dbReference type="SAM" id="MobiDB-lite"/>
    </source>
</evidence>
<dbReference type="NCBIfam" id="TIGR01474">
    <property type="entry name" value="ubiA_proteo"/>
    <property type="match status" value="1"/>
</dbReference>
<dbReference type="FunFam" id="1.20.120.1780:FF:000001">
    <property type="entry name" value="4-hydroxybenzoate octaprenyltransferase"/>
    <property type="match status" value="1"/>
</dbReference>
<dbReference type="HAMAP" id="MF_01635">
    <property type="entry name" value="UbiA"/>
    <property type="match status" value="1"/>
</dbReference>
<keyword evidence="18" id="KW-1185">Reference proteome</keyword>
<evidence type="ECO:0000256" key="8">
    <source>
        <dbReference type="ARBA" id="ARBA00022692"/>
    </source>
</evidence>
<reference evidence="15 17" key="1">
    <citation type="submission" date="2018-06" db="EMBL/GenBank/DDBJ databases">
        <authorList>
            <consortium name="Pathogen Informatics"/>
            <person name="Doyle S."/>
        </authorList>
    </citation>
    <scope>NUCLEOTIDE SEQUENCE [LARGE SCALE GENOMIC DNA]</scope>
    <source>
        <strain evidence="15 17">NCTC11159</strain>
    </source>
</reference>
<comment type="catalytic activity">
    <reaction evidence="12">
        <text>all-trans-octaprenyl diphosphate + 4-hydroxybenzoate = 4-hydroxy-3-(all-trans-octaprenyl)benzoate + diphosphate</text>
        <dbReference type="Rhea" id="RHEA:27782"/>
        <dbReference type="ChEBI" id="CHEBI:1617"/>
        <dbReference type="ChEBI" id="CHEBI:17879"/>
        <dbReference type="ChEBI" id="CHEBI:33019"/>
        <dbReference type="ChEBI" id="CHEBI:57711"/>
        <dbReference type="EC" id="2.5.1.39"/>
    </reaction>
</comment>
<dbReference type="PANTHER" id="PTHR11048:SF28">
    <property type="entry name" value="4-HYDROXYBENZOATE POLYPRENYLTRANSFERASE, MITOCHONDRIAL"/>
    <property type="match status" value="1"/>
</dbReference>
<dbReference type="InterPro" id="IPR030470">
    <property type="entry name" value="UbiA_prenylTrfase_CS"/>
</dbReference>
<comment type="cofactor">
    <cofactor evidence="1 12">
        <name>Mg(2+)</name>
        <dbReference type="ChEBI" id="CHEBI:18420"/>
    </cofactor>
</comment>
<dbReference type="EC" id="2.5.1.39" evidence="12 13"/>
<evidence type="ECO:0000256" key="6">
    <source>
        <dbReference type="ARBA" id="ARBA00022679"/>
    </source>
</evidence>
<dbReference type="Pfam" id="PF01040">
    <property type="entry name" value="UbiA"/>
    <property type="match status" value="1"/>
</dbReference>
<accession>A0A377Q6X8</accession>
<keyword evidence="11 12" id="KW-0472">Membrane</keyword>
<dbReference type="GO" id="GO:0005886">
    <property type="term" value="C:plasma membrane"/>
    <property type="evidence" value="ECO:0007669"/>
    <property type="project" value="UniProtKB-SubCell"/>
</dbReference>
<comment type="pathway">
    <text evidence="12">Cofactor biosynthesis; ubiquinone biosynthesis.</text>
</comment>
<keyword evidence="5 12" id="KW-0997">Cell inner membrane</keyword>
<dbReference type="InterPro" id="IPR006370">
    <property type="entry name" value="HB_polyprenyltransferase-like"/>
</dbReference>
<keyword evidence="4 12" id="KW-1003">Cell membrane</keyword>
<feature type="transmembrane region" description="Helical" evidence="12">
    <location>
        <begin position="45"/>
        <end position="62"/>
    </location>
</feature>
<dbReference type="UniPathway" id="UPA00232"/>
<name>A0A377Q6X8_9NEIS</name>
<dbReference type="GO" id="GO:0008412">
    <property type="term" value="F:4-hydroxybenzoate polyprenyltransferase activity"/>
    <property type="evidence" value="ECO:0007669"/>
    <property type="project" value="UniProtKB-UniRule"/>
</dbReference>
<feature type="transmembrane region" description="Helical" evidence="12">
    <location>
        <begin position="166"/>
        <end position="183"/>
    </location>
</feature>
<feature type="transmembrane region" description="Helical" evidence="12">
    <location>
        <begin position="68"/>
        <end position="88"/>
    </location>
</feature>
<gene>
    <name evidence="12 15" type="primary">ubiA</name>
    <name evidence="16" type="ORF">EV682_105113</name>
    <name evidence="15" type="ORF">NCTC11159_01383</name>
</gene>
<evidence type="ECO:0000256" key="13">
    <source>
        <dbReference type="NCBIfam" id="TIGR01474"/>
    </source>
</evidence>
<sequence length="313" mass="34296">MLTGSQALTPAPSPSKVSAHFTDSPTTMRSRLPAFARLMRLDKPIGTLLLLWPTLWGLWFASNGHPDPMLLLIFCLGTFLMRAAGCLINDYCDRDFDGHVERTNKRPLVSGEVKPKEALLLAAVLLLAALVLVLPLNRLTLLLTIPAAFLAATYPLTKRFLPLPQAYLGIAYSFGIPMAFAAQTGSVPAFAWILLLANLLWTVAYDTEYAMVDRPDDLKIGIKTSAITFGRFDVTAVMLCFTGFIALMAWLGLESQRGMVYFISLLIASGLIAQQYSQIMAREPAACFKAFLSNNRVGAVIFMGLVLDYGLSH</sequence>
<dbReference type="Proteomes" id="UP000255108">
    <property type="component" value="Unassembled WGS sequence"/>
</dbReference>
<dbReference type="InterPro" id="IPR039653">
    <property type="entry name" value="Prenyltransferase"/>
</dbReference>
<feature type="transmembrane region" description="Helical" evidence="12">
    <location>
        <begin position="259"/>
        <end position="276"/>
    </location>
</feature>
<dbReference type="EMBL" id="SMBT01000005">
    <property type="protein sequence ID" value="TCU86988.1"/>
    <property type="molecule type" value="Genomic_DNA"/>
</dbReference>
<evidence type="ECO:0000256" key="10">
    <source>
        <dbReference type="ARBA" id="ARBA00022989"/>
    </source>
</evidence>
<keyword evidence="6 12" id="KW-0808">Transferase</keyword>
<feature type="transmembrane region" description="Helical" evidence="12">
    <location>
        <begin position="189"/>
        <end position="211"/>
    </location>
</feature>
<evidence type="ECO:0000256" key="2">
    <source>
        <dbReference type="ARBA" id="ARBA00004141"/>
    </source>
</evidence>
<proteinExistence type="inferred from homology"/>
<dbReference type="Gene3D" id="1.10.357.140">
    <property type="entry name" value="UbiA prenyltransferase"/>
    <property type="match status" value="1"/>
</dbReference>
<dbReference type="Gene3D" id="1.20.120.1780">
    <property type="entry name" value="UbiA prenyltransferase"/>
    <property type="match status" value="1"/>
</dbReference>
<evidence type="ECO:0000256" key="11">
    <source>
        <dbReference type="ARBA" id="ARBA00023136"/>
    </source>
</evidence>
<keyword evidence="8 12" id="KW-0812">Transmembrane</keyword>
<feature type="region of interest" description="Disordered" evidence="14">
    <location>
        <begin position="1"/>
        <end position="24"/>
    </location>
</feature>
<evidence type="ECO:0000256" key="1">
    <source>
        <dbReference type="ARBA" id="ARBA00001946"/>
    </source>
</evidence>
<dbReference type="InterPro" id="IPR000537">
    <property type="entry name" value="UbiA_prenyltransferase"/>
</dbReference>
<dbReference type="PANTHER" id="PTHR11048">
    <property type="entry name" value="PRENYLTRANSFERASES"/>
    <property type="match status" value="1"/>
</dbReference>
<evidence type="ECO:0000256" key="5">
    <source>
        <dbReference type="ARBA" id="ARBA00022519"/>
    </source>
</evidence>
<comment type="similarity">
    <text evidence="3 12">Belongs to the UbiA prenyltransferase family.</text>
</comment>
<organism evidence="15 17">
    <name type="scientific">Iodobacter fluviatilis</name>
    <dbReference type="NCBI Taxonomy" id="537"/>
    <lineage>
        <taxon>Bacteria</taxon>
        <taxon>Pseudomonadati</taxon>
        <taxon>Pseudomonadota</taxon>
        <taxon>Betaproteobacteria</taxon>
        <taxon>Neisseriales</taxon>
        <taxon>Chitinibacteraceae</taxon>
        <taxon>Iodobacter</taxon>
    </lineage>
</organism>
<protein>
    <recommendedName>
        <fullName evidence="12 13">4-hydroxybenzoate octaprenyltransferase</fullName>
        <ecNumber evidence="12 13">2.5.1.39</ecNumber>
    </recommendedName>
    <alternativeName>
        <fullName evidence="12">4-HB polyprenyltransferase</fullName>
    </alternativeName>
</protein>
<dbReference type="EMBL" id="UGHR01000001">
    <property type="protein sequence ID" value="STQ90319.1"/>
    <property type="molecule type" value="Genomic_DNA"/>
</dbReference>
<dbReference type="GO" id="GO:0006744">
    <property type="term" value="P:ubiquinone biosynthetic process"/>
    <property type="evidence" value="ECO:0007669"/>
    <property type="project" value="UniProtKB-UniRule"/>
</dbReference>